<evidence type="ECO:0000259" key="6">
    <source>
        <dbReference type="PROSITE" id="PS50042"/>
    </source>
</evidence>
<dbReference type="Pfam" id="PF00027">
    <property type="entry name" value="cNMP_binding"/>
    <property type="match status" value="1"/>
</dbReference>
<dbReference type="InterPro" id="IPR018490">
    <property type="entry name" value="cNMP-bd_dom_sf"/>
</dbReference>
<dbReference type="SUPFAM" id="SSF51206">
    <property type="entry name" value="cAMP-binding domain-like"/>
    <property type="match status" value="1"/>
</dbReference>
<evidence type="ECO:0000313" key="9">
    <source>
        <dbReference type="Proteomes" id="UP001056374"/>
    </source>
</evidence>
<comment type="catalytic activity">
    <reaction evidence="1">
        <text>ATP + protein L-histidine = ADP + protein N-phospho-L-histidine.</text>
        <dbReference type="EC" id="2.7.13.3"/>
    </reaction>
</comment>
<keyword evidence="4" id="KW-0902">Two-component regulatory system</keyword>
<keyword evidence="3" id="KW-0418">Kinase</keyword>
<dbReference type="CDD" id="cd00038">
    <property type="entry name" value="CAP_ED"/>
    <property type="match status" value="1"/>
</dbReference>
<keyword evidence="8" id="KW-0067">ATP-binding</keyword>
<evidence type="ECO:0000259" key="7">
    <source>
        <dbReference type="PROSITE" id="PS50109"/>
    </source>
</evidence>
<dbReference type="PROSITE" id="PS50042">
    <property type="entry name" value="CNMP_BINDING_3"/>
    <property type="match status" value="1"/>
</dbReference>
<dbReference type="Gene3D" id="3.30.565.10">
    <property type="entry name" value="Histidine kinase-like ATPase, C-terminal domain"/>
    <property type="match status" value="1"/>
</dbReference>
<dbReference type="Proteomes" id="UP001056374">
    <property type="component" value="Chromosome"/>
</dbReference>
<evidence type="ECO:0000256" key="1">
    <source>
        <dbReference type="ARBA" id="ARBA00000085"/>
    </source>
</evidence>
<dbReference type="SUPFAM" id="SSF55874">
    <property type="entry name" value="ATPase domain of HSP90 chaperone/DNA topoisomerase II/histidine kinase"/>
    <property type="match status" value="1"/>
</dbReference>
<keyword evidence="9" id="KW-1185">Reference proteome</keyword>
<dbReference type="Pfam" id="PF02518">
    <property type="entry name" value="HATPase_c"/>
    <property type="match status" value="1"/>
</dbReference>
<keyword evidence="8" id="KW-0547">Nucleotide-binding</keyword>
<dbReference type="InterPro" id="IPR036890">
    <property type="entry name" value="HATPase_C_sf"/>
</dbReference>
<dbReference type="InterPro" id="IPR005467">
    <property type="entry name" value="His_kinase_dom"/>
</dbReference>
<dbReference type="PANTHER" id="PTHR43065:SF48">
    <property type="entry name" value="HISTIDINE KINASE"/>
    <property type="match status" value="1"/>
</dbReference>
<proteinExistence type="predicted"/>
<gene>
    <name evidence="8" type="ORF">NFX46_15165</name>
</gene>
<evidence type="ECO:0000313" key="8">
    <source>
        <dbReference type="EMBL" id="USQ85009.1"/>
    </source>
</evidence>
<sequence length="495" mass="54554">MSGRPMPCDAAEISTLFLFEKLSPEQLGRLCAEGRVERFEAGPVYTEGDPATCFYVMIEGTVVLYRRVGADDVEVSRTSQRGVYAGAMQAYLGDRVPQVYNNSMRVTEPTRFFVLPAESFSDIMREWFPMAAHLLEGLFFGSKNTQRAIGQRERLLALGSLSAGLTHELNNPAAAAVRATATLRERVAKMRHKLAVISQGAYSREVLAKLIEIQERTAERVAKAPVLSPLEASDREDELTDWLDDHGIQEGWRVAPTFVQAGLDVDWLEQVAAAVEADILPNAIGWLNYTVETELLMDEIDDSTNRISHLVDAAKQYSQLDRAPYRVVDVHELLDSTLLMLSGKIGQRIVVVKDYDRTLPDVPAYPAELNQVWTNLVDNAVFAINSIGGEGTLTVRTAREGDRLLVEFGDTGPGIPADIRSRIFDPFFTTKPVGEGTGLGLDISWRIVVNKHHGSLQVESAPGDTRFQVLLPLTAPEADADADPENASETTEEPV</sequence>
<feature type="compositionally biased region" description="Acidic residues" evidence="5">
    <location>
        <begin position="478"/>
        <end position="495"/>
    </location>
</feature>
<dbReference type="PRINTS" id="PR00344">
    <property type="entry name" value="BCTRLSENSOR"/>
</dbReference>
<dbReference type="SMART" id="SM00387">
    <property type="entry name" value="HATPase_c"/>
    <property type="match status" value="1"/>
</dbReference>
<dbReference type="Gene3D" id="1.10.287.130">
    <property type="match status" value="1"/>
</dbReference>
<dbReference type="InterPro" id="IPR004358">
    <property type="entry name" value="Sig_transdc_His_kin-like_C"/>
</dbReference>
<feature type="domain" description="Cyclic nucleotide-binding" evidence="6">
    <location>
        <begin position="18"/>
        <end position="124"/>
    </location>
</feature>
<dbReference type="GO" id="GO:0005524">
    <property type="term" value="F:ATP binding"/>
    <property type="evidence" value="ECO:0007669"/>
    <property type="project" value="UniProtKB-KW"/>
</dbReference>
<dbReference type="EMBL" id="CP099468">
    <property type="protein sequence ID" value="USQ85009.1"/>
    <property type="molecule type" value="Genomic_DNA"/>
</dbReference>
<dbReference type="EC" id="2.7.13.3" evidence="2"/>
<feature type="region of interest" description="Disordered" evidence="5">
    <location>
        <begin position="475"/>
        <end position="495"/>
    </location>
</feature>
<dbReference type="Gene3D" id="2.60.120.10">
    <property type="entry name" value="Jelly Rolls"/>
    <property type="match status" value="1"/>
</dbReference>
<name>A0ABY4Z883_9ACTN</name>
<evidence type="ECO:0000256" key="5">
    <source>
        <dbReference type="SAM" id="MobiDB-lite"/>
    </source>
</evidence>
<dbReference type="InterPro" id="IPR014710">
    <property type="entry name" value="RmlC-like_jellyroll"/>
</dbReference>
<dbReference type="InterPro" id="IPR000595">
    <property type="entry name" value="cNMP-bd_dom"/>
</dbReference>
<accession>A0ABY4Z883</accession>
<reference evidence="8" key="1">
    <citation type="submission" date="2022-06" db="EMBL/GenBank/DDBJ databases">
        <title>Complete genome sequence of soil microorganisms Streptomyces sp. Qhu-M197 isolated from Alpine meadows habitats on the Tibetan Plateau.</title>
        <authorList>
            <person name="Zhang B."/>
            <person name="Xiang X."/>
            <person name="Fan J."/>
        </authorList>
    </citation>
    <scope>NUCLEOTIDE SEQUENCE</scope>
    <source>
        <strain evidence="8">Qhu-M197</strain>
    </source>
</reference>
<dbReference type="PANTHER" id="PTHR43065">
    <property type="entry name" value="SENSOR HISTIDINE KINASE"/>
    <property type="match status" value="1"/>
</dbReference>
<dbReference type="InterPro" id="IPR003594">
    <property type="entry name" value="HATPase_dom"/>
</dbReference>
<evidence type="ECO:0000256" key="3">
    <source>
        <dbReference type="ARBA" id="ARBA00022777"/>
    </source>
</evidence>
<protein>
    <recommendedName>
        <fullName evidence="2">histidine kinase</fullName>
        <ecNumber evidence="2">2.7.13.3</ecNumber>
    </recommendedName>
</protein>
<organism evidence="8 9">
    <name type="scientific">Streptomyces phaeoluteigriseus</name>
    <dbReference type="NCBI Taxonomy" id="114686"/>
    <lineage>
        <taxon>Bacteria</taxon>
        <taxon>Bacillati</taxon>
        <taxon>Actinomycetota</taxon>
        <taxon>Actinomycetes</taxon>
        <taxon>Kitasatosporales</taxon>
        <taxon>Streptomycetaceae</taxon>
        <taxon>Streptomyces</taxon>
        <taxon>Streptomyces aurantiacus group</taxon>
    </lineage>
</organism>
<dbReference type="PROSITE" id="PS50109">
    <property type="entry name" value="HIS_KIN"/>
    <property type="match status" value="1"/>
</dbReference>
<evidence type="ECO:0000256" key="2">
    <source>
        <dbReference type="ARBA" id="ARBA00012438"/>
    </source>
</evidence>
<feature type="domain" description="Histidine kinase" evidence="7">
    <location>
        <begin position="296"/>
        <end position="475"/>
    </location>
</feature>
<keyword evidence="3" id="KW-0808">Transferase</keyword>
<evidence type="ECO:0000256" key="4">
    <source>
        <dbReference type="ARBA" id="ARBA00023012"/>
    </source>
</evidence>
<dbReference type="SMART" id="SM00100">
    <property type="entry name" value="cNMP"/>
    <property type="match status" value="1"/>
</dbReference>